<feature type="region of interest" description="Disordered" evidence="1">
    <location>
        <begin position="1"/>
        <end position="62"/>
    </location>
</feature>
<evidence type="ECO:0000313" key="4">
    <source>
        <dbReference type="Proteomes" id="UP000285744"/>
    </source>
</evidence>
<proteinExistence type="predicted"/>
<evidence type="ECO:0000313" key="2">
    <source>
        <dbReference type="EMBL" id="RKF27516.1"/>
    </source>
</evidence>
<protein>
    <submittedName>
        <fullName evidence="2">Uncharacterized protein</fullName>
    </submittedName>
</protein>
<dbReference type="RefSeq" id="WP_120328281.1">
    <property type="nucleotide sequence ID" value="NZ_CP108084.1"/>
</dbReference>
<evidence type="ECO:0000313" key="3">
    <source>
        <dbReference type="EMBL" id="WUP48725.1"/>
    </source>
</evidence>
<evidence type="ECO:0000313" key="5">
    <source>
        <dbReference type="Proteomes" id="UP001432190"/>
    </source>
</evidence>
<dbReference type="Proteomes" id="UP000285744">
    <property type="component" value="Unassembled WGS sequence"/>
</dbReference>
<accession>A0A420F3M1</accession>
<name>A0A420F3M1_9ACTN</name>
<keyword evidence="5" id="KW-1185">Reference proteome</keyword>
<gene>
    <name evidence="2" type="ORF">D7I43_10745</name>
    <name evidence="3" type="ORF">OG994_24540</name>
</gene>
<dbReference type="EMBL" id="CP108084">
    <property type="protein sequence ID" value="WUP48725.1"/>
    <property type="molecule type" value="Genomic_DNA"/>
</dbReference>
<reference evidence="3" key="2">
    <citation type="submission" date="2022-10" db="EMBL/GenBank/DDBJ databases">
        <title>The complete genomes of actinobacterial strains from the NBC collection.</title>
        <authorList>
            <person name="Joergensen T.S."/>
            <person name="Alvarez Arevalo M."/>
            <person name="Sterndorff E.B."/>
            <person name="Faurdal D."/>
            <person name="Vuksanovic O."/>
            <person name="Mourched A.-S."/>
            <person name="Charusanti P."/>
            <person name="Shaw S."/>
            <person name="Blin K."/>
            <person name="Weber T."/>
        </authorList>
    </citation>
    <scope>NUCLEOTIDE SEQUENCE</scope>
    <source>
        <strain evidence="3">NBC_00256</strain>
    </source>
</reference>
<sequence>MRNPLRWLRRRTAEPPPPPAAPESTNLPGWMREPTRVIPTSRPGSPGRLTPAQQWRANGGRW</sequence>
<dbReference type="Proteomes" id="UP001432190">
    <property type="component" value="Chromosome"/>
</dbReference>
<evidence type="ECO:0000256" key="1">
    <source>
        <dbReference type="SAM" id="MobiDB-lite"/>
    </source>
</evidence>
<dbReference type="EMBL" id="RAQQ01000006">
    <property type="protein sequence ID" value="RKF27516.1"/>
    <property type="molecule type" value="Genomic_DNA"/>
</dbReference>
<dbReference type="OrthoDB" id="3392986at2"/>
<organism evidence="2 4">
    <name type="scientific">Micromonospora globbae</name>
    <dbReference type="NCBI Taxonomy" id="1894969"/>
    <lineage>
        <taxon>Bacteria</taxon>
        <taxon>Bacillati</taxon>
        <taxon>Actinomycetota</taxon>
        <taxon>Actinomycetes</taxon>
        <taxon>Micromonosporales</taxon>
        <taxon>Micromonosporaceae</taxon>
        <taxon>Micromonospora</taxon>
    </lineage>
</organism>
<reference evidence="2 4" key="1">
    <citation type="journal article" date="2018" name="Int. J. Syst. Evol. Microbiol.">
        <title>Micromonospora globbae sp. nov., an endophytic actinomycete isolated from roots of Globba winitii C. H. Wright.</title>
        <authorList>
            <person name="Kuncharoen N."/>
            <person name="Pittayakhajonwut P."/>
            <person name="Tanasupawat S."/>
        </authorList>
    </citation>
    <scope>NUCLEOTIDE SEQUENCE [LARGE SCALE GENOMIC DNA]</scope>
    <source>
        <strain evidence="2 4">WPS1-2</strain>
    </source>
</reference>
<dbReference type="AlphaFoldDB" id="A0A420F3M1"/>